<accession>A0A0B1Q2Y1</accession>
<dbReference type="GO" id="GO:0005886">
    <property type="term" value="C:plasma membrane"/>
    <property type="evidence" value="ECO:0007669"/>
    <property type="project" value="UniProtKB-SubCell"/>
</dbReference>
<dbReference type="GO" id="GO:0015171">
    <property type="term" value="F:amino acid transmembrane transporter activity"/>
    <property type="evidence" value="ECO:0007669"/>
    <property type="project" value="TreeGrafter"/>
</dbReference>
<evidence type="ECO:0000256" key="2">
    <source>
        <dbReference type="ARBA" id="ARBA00022475"/>
    </source>
</evidence>
<evidence type="ECO:0000256" key="3">
    <source>
        <dbReference type="ARBA" id="ARBA00022692"/>
    </source>
</evidence>
<dbReference type="InterPro" id="IPR001123">
    <property type="entry name" value="LeuE-type"/>
</dbReference>
<name>A0A0B1Q2Y1_9HYPH</name>
<proteinExistence type="predicted"/>
<feature type="transmembrane region" description="Helical" evidence="6">
    <location>
        <begin position="73"/>
        <end position="91"/>
    </location>
</feature>
<evidence type="ECO:0000256" key="5">
    <source>
        <dbReference type="ARBA" id="ARBA00023136"/>
    </source>
</evidence>
<dbReference type="STRING" id="370622.LA66_09265"/>
<feature type="transmembrane region" description="Helical" evidence="6">
    <location>
        <begin position="44"/>
        <end position="66"/>
    </location>
</feature>
<evidence type="ECO:0000256" key="1">
    <source>
        <dbReference type="ARBA" id="ARBA00004651"/>
    </source>
</evidence>
<sequence>MTHELLVGLVVFAFVSSITPGPNNLMLMASGVNFGFRRSIPHMLGISGGFAVLLLAVGMGLGAIIHAYPGLSLAMKFASAAYLIYLAWRIAFSRSVGSGQAGAEPLTFLQAAMFQWVNPKAWSMALVGMGAYVNMERPWLSVVLVAVIFTLVNLPSVSVWTGFGIALRGFLANRTRLRIFNIAMGLLLVATLWPMLR</sequence>
<dbReference type="PANTHER" id="PTHR30086:SF20">
    <property type="entry name" value="ARGININE EXPORTER PROTEIN ARGO-RELATED"/>
    <property type="match status" value="1"/>
</dbReference>
<feature type="transmembrane region" description="Helical" evidence="6">
    <location>
        <begin position="179"/>
        <end position="196"/>
    </location>
</feature>
<dbReference type="RefSeq" id="WP_039191699.1">
    <property type="nucleotide sequence ID" value="NZ_JRFJ01000002.1"/>
</dbReference>
<organism evidence="7 8">
    <name type="scientific">Aureimonas altamirensis</name>
    <dbReference type="NCBI Taxonomy" id="370622"/>
    <lineage>
        <taxon>Bacteria</taxon>
        <taxon>Pseudomonadati</taxon>
        <taxon>Pseudomonadota</taxon>
        <taxon>Alphaproteobacteria</taxon>
        <taxon>Hyphomicrobiales</taxon>
        <taxon>Aurantimonadaceae</taxon>
        <taxon>Aureimonas</taxon>
    </lineage>
</organism>
<keyword evidence="2" id="KW-1003">Cell membrane</keyword>
<gene>
    <name evidence="7" type="ORF">LA66_09265</name>
</gene>
<comment type="caution">
    <text evidence="7">The sequence shown here is derived from an EMBL/GenBank/DDBJ whole genome shotgun (WGS) entry which is preliminary data.</text>
</comment>
<reference evidence="7 8" key="1">
    <citation type="submission" date="2014-09" db="EMBL/GenBank/DDBJ databases">
        <title>Isolation and characterization of Aurantimonas altamirensis ON-56566 from clinical sample following a dog bite.</title>
        <authorList>
            <person name="Eshaghi A."/>
            <person name="Li A."/>
            <person name="Shahinas D."/>
            <person name="Bahn P."/>
            <person name="Kus J.V."/>
            <person name="Patel S.N."/>
        </authorList>
    </citation>
    <scope>NUCLEOTIDE SEQUENCE [LARGE SCALE GENOMIC DNA]</scope>
    <source>
        <strain evidence="7 8">ON-56566</strain>
    </source>
</reference>
<dbReference type="AlphaFoldDB" id="A0A0B1Q2Y1"/>
<dbReference type="GO" id="GO:0033228">
    <property type="term" value="P:cysteine export across plasma membrane"/>
    <property type="evidence" value="ECO:0007669"/>
    <property type="project" value="TreeGrafter"/>
</dbReference>
<evidence type="ECO:0000256" key="4">
    <source>
        <dbReference type="ARBA" id="ARBA00022989"/>
    </source>
</evidence>
<comment type="subcellular location">
    <subcellularLocation>
        <location evidence="1">Cell membrane</location>
        <topology evidence="1">Multi-pass membrane protein</topology>
    </subcellularLocation>
</comment>
<keyword evidence="4 6" id="KW-1133">Transmembrane helix</keyword>
<keyword evidence="5 6" id="KW-0472">Membrane</keyword>
<dbReference type="EMBL" id="JRFJ01000002">
    <property type="protein sequence ID" value="KHJ54759.1"/>
    <property type="molecule type" value="Genomic_DNA"/>
</dbReference>
<dbReference type="OrthoDB" id="9812084at2"/>
<protein>
    <submittedName>
        <fullName evidence="7">Lysine transporter LysE</fullName>
    </submittedName>
</protein>
<feature type="transmembrane region" description="Helical" evidence="6">
    <location>
        <begin position="139"/>
        <end position="167"/>
    </location>
</feature>
<evidence type="ECO:0000313" key="8">
    <source>
        <dbReference type="Proteomes" id="UP000030826"/>
    </source>
</evidence>
<dbReference type="Pfam" id="PF01810">
    <property type="entry name" value="LysE"/>
    <property type="match status" value="1"/>
</dbReference>
<keyword evidence="3 6" id="KW-0812">Transmembrane</keyword>
<dbReference type="PANTHER" id="PTHR30086">
    <property type="entry name" value="ARGININE EXPORTER PROTEIN ARGO"/>
    <property type="match status" value="1"/>
</dbReference>
<evidence type="ECO:0000256" key="6">
    <source>
        <dbReference type="SAM" id="Phobius"/>
    </source>
</evidence>
<dbReference type="Proteomes" id="UP000030826">
    <property type="component" value="Unassembled WGS sequence"/>
</dbReference>
<evidence type="ECO:0000313" key="7">
    <source>
        <dbReference type="EMBL" id="KHJ54759.1"/>
    </source>
</evidence>